<dbReference type="RefSeq" id="WP_154471365.1">
    <property type="nucleotide sequence ID" value="NZ_VUMD01000003.1"/>
</dbReference>
<dbReference type="EMBL" id="VUMD01000003">
    <property type="protein sequence ID" value="MSS35976.1"/>
    <property type="molecule type" value="Genomic_DNA"/>
</dbReference>
<evidence type="ECO:0000313" key="1">
    <source>
        <dbReference type="EMBL" id="MSS35976.1"/>
    </source>
</evidence>
<gene>
    <name evidence="1" type="primary">yyaC</name>
    <name evidence="1" type="ORF">FYJ39_05105</name>
</gene>
<evidence type="ECO:0000313" key="2">
    <source>
        <dbReference type="Proteomes" id="UP000429958"/>
    </source>
</evidence>
<dbReference type="Proteomes" id="UP000429958">
    <property type="component" value="Unassembled WGS sequence"/>
</dbReference>
<reference evidence="1 2" key="1">
    <citation type="submission" date="2019-08" db="EMBL/GenBank/DDBJ databases">
        <title>In-depth cultivation of the pig gut microbiome towards novel bacterial diversity and tailored functional studies.</title>
        <authorList>
            <person name="Wylensek D."/>
            <person name="Hitch T.C.A."/>
            <person name="Clavel T."/>
        </authorList>
    </citation>
    <scope>NUCLEOTIDE SEQUENCE [LARGE SCALE GENOMIC DNA]</scope>
    <source>
        <strain evidence="1 2">WCA-389-WT-23D1</strain>
    </source>
</reference>
<dbReference type="InterPro" id="IPR023430">
    <property type="entry name" value="Pept_HybD-like_dom_sf"/>
</dbReference>
<organism evidence="1 2">
    <name type="scientific">Clostridium porci</name>
    <dbReference type="NCBI Taxonomy" id="2605778"/>
    <lineage>
        <taxon>Bacteria</taxon>
        <taxon>Bacillati</taxon>
        <taxon>Bacillota</taxon>
        <taxon>Clostridia</taxon>
        <taxon>Eubacteriales</taxon>
        <taxon>Clostridiaceae</taxon>
        <taxon>Clostridium</taxon>
    </lineage>
</organism>
<dbReference type="SUPFAM" id="SSF53163">
    <property type="entry name" value="HybD-like"/>
    <property type="match status" value="1"/>
</dbReference>
<keyword evidence="1" id="KW-0645">Protease</keyword>
<keyword evidence="2" id="KW-1185">Reference proteome</keyword>
<accession>A0A7X2NJQ5</accession>
<protein>
    <submittedName>
        <fullName evidence="1">Spore protease YyaC</fullName>
    </submittedName>
</protein>
<dbReference type="Pfam" id="PF06866">
    <property type="entry name" value="DUF1256"/>
    <property type="match status" value="1"/>
</dbReference>
<dbReference type="InterPro" id="IPR009665">
    <property type="entry name" value="YyaC"/>
</dbReference>
<dbReference type="GO" id="GO:0006508">
    <property type="term" value="P:proteolysis"/>
    <property type="evidence" value="ECO:0007669"/>
    <property type="project" value="UniProtKB-KW"/>
</dbReference>
<comment type="caution">
    <text evidence="1">The sequence shown here is derived from an EMBL/GenBank/DDBJ whole genome shotgun (WGS) entry which is preliminary data.</text>
</comment>
<dbReference type="NCBIfam" id="TIGR02841">
    <property type="entry name" value="spore_YyaC"/>
    <property type="match status" value="1"/>
</dbReference>
<sequence>MKLWKTFNIQKREEISYYNTSEGFDADRFAIDLGRLIDNEMALKGKSGVMYLCIGTDRSTGDSLGPLIGHKLQRRRLSGAAVVGTLDKPVHAMNLDLYARYIRLHFPDYVVVAIDASVGSADHVGYATLGRGALQPGLGVSKELEAVGDISITGIVGGCNSRDPVMLQSVRLSMVMKMADCICESICRVERLWKKSLSYQ</sequence>
<dbReference type="GO" id="GO:0008233">
    <property type="term" value="F:peptidase activity"/>
    <property type="evidence" value="ECO:0007669"/>
    <property type="project" value="UniProtKB-KW"/>
</dbReference>
<name>A0A7X2NJQ5_9CLOT</name>
<dbReference type="AlphaFoldDB" id="A0A7X2NJQ5"/>
<keyword evidence="1" id="KW-0378">Hydrolase</keyword>
<proteinExistence type="predicted"/>